<protein>
    <submittedName>
        <fullName evidence="2">Malate synthase, glyoxysomal</fullName>
        <ecNumber evidence="2">2.3.3.9</ecNumber>
    </submittedName>
</protein>
<dbReference type="Pfam" id="PF20656">
    <property type="entry name" value="MS_N"/>
    <property type="match status" value="1"/>
</dbReference>
<dbReference type="EMBL" id="JANBOI010000347">
    <property type="protein sequence ID" value="KAJ1731271.1"/>
    <property type="molecule type" value="Genomic_DNA"/>
</dbReference>
<keyword evidence="2" id="KW-0012">Acyltransferase</keyword>
<dbReference type="GO" id="GO:0004474">
    <property type="term" value="F:malate synthase activity"/>
    <property type="evidence" value="ECO:0007669"/>
    <property type="project" value="UniProtKB-EC"/>
</dbReference>
<dbReference type="OrthoDB" id="186072at2759"/>
<dbReference type="Gene3D" id="3.20.20.360">
    <property type="entry name" value="Malate synthase, domain 3"/>
    <property type="match status" value="1"/>
</dbReference>
<dbReference type="PANTHER" id="PTHR42902:SF1">
    <property type="entry name" value="MALATE SYNTHASE 1-RELATED"/>
    <property type="match status" value="1"/>
</dbReference>
<keyword evidence="3" id="KW-1185">Reference proteome</keyword>
<name>A0A9W7YFF4_9FUNG</name>
<accession>A0A9W7YFF4</accession>
<dbReference type="InterPro" id="IPR011076">
    <property type="entry name" value="Malate_synth_sf"/>
</dbReference>
<dbReference type="GO" id="GO:0006097">
    <property type="term" value="P:glyoxylate cycle"/>
    <property type="evidence" value="ECO:0007669"/>
    <property type="project" value="InterPro"/>
</dbReference>
<feature type="domain" description="Malate synthase N-terminal" evidence="1">
    <location>
        <begin position="8"/>
        <end position="70"/>
    </location>
</feature>
<dbReference type="SUPFAM" id="SSF51645">
    <property type="entry name" value="Malate synthase G"/>
    <property type="match status" value="1"/>
</dbReference>
<feature type="non-terminal residue" evidence="2">
    <location>
        <position position="165"/>
    </location>
</feature>
<reference evidence="2" key="1">
    <citation type="submission" date="2022-07" db="EMBL/GenBank/DDBJ databases">
        <title>Phylogenomic reconstructions and comparative analyses of Kickxellomycotina fungi.</title>
        <authorList>
            <person name="Reynolds N.K."/>
            <person name="Stajich J.E."/>
            <person name="Barry K."/>
            <person name="Grigoriev I.V."/>
            <person name="Crous P."/>
            <person name="Smith M.E."/>
        </authorList>
    </citation>
    <scope>NUCLEOTIDE SEQUENCE</scope>
    <source>
        <strain evidence="2">BCRC 34381</strain>
    </source>
</reference>
<proteinExistence type="predicted"/>
<sequence>MFQSNVSGVQVLGRVVGQQAEILTPQALGFVAKLHRLFNPTRKQLLKAREDQYRKIQAGASLDFLAETAHIRNDLTWRAARPAPGLVDRRVEITGPVDRKMVINALNSGARTFMADFEDSSAPTWFTMVDGQVNMRDAVRRTISFANAQGKEYRLRADGKLATLL</sequence>
<dbReference type="Proteomes" id="UP001143981">
    <property type="component" value="Unassembled WGS sequence"/>
</dbReference>
<dbReference type="AlphaFoldDB" id="A0A9W7YFF4"/>
<comment type="caution">
    <text evidence="2">The sequence shown here is derived from an EMBL/GenBank/DDBJ whole genome shotgun (WGS) entry which is preliminary data.</text>
</comment>
<dbReference type="InterPro" id="IPR048356">
    <property type="entry name" value="MS_N"/>
</dbReference>
<gene>
    <name evidence="2" type="primary">ACU9</name>
    <name evidence="2" type="ORF">LPJ61_002611</name>
</gene>
<organism evidence="2 3">
    <name type="scientific">Coemansia biformis</name>
    <dbReference type="NCBI Taxonomy" id="1286918"/>
    <lineage>
        <taxon>Eukaryota</taxon>
        <taxon>Fungi</taxon>
        <taxon>Fungi incertae sedis</taxon>
        <taxon>Zoopagomycota</taxon>
        <taxon>Kickxellomycotina</taxon>
        <taxon>Kickxellomycetes</taxon>
        <taxon>Kickxellales</taxon>
        <taxon>Kickxellaceae</taxon>
        <taxon>Coemansia</taxon>
    </lineage>
</organism>
<dbReference type="EC" id="2.3.3.9" evidence="2"/>
<dbReference type="PANTHER" id="PTHR42902">
    <property type="entry name" value="MALATE SYNTHASE"/>
    <property type="match status" value="1"/>
</dbReference>
<evidence type="ECO:0000313" key="3">
    <source>
        <dbReference type="Proteomes" id="UP001143981"/>
    </source>
</evidence>
<dbReference type="GO" id="GO:0005782">
    <property type="term" value="C:peroxisomal matrix"/>
    <property type="evidence" value="ECO:0007669"/>
    <property type="project" value="TreeGrafter"/>
</dbReference>
<dbReference type="InterPro" id="IPR046363">
    <property type="entry name" value="MS_N_TIM-barrel_dom"/>
</dbReference>
<evidence type="ECO:0000313" key="2">
    <source>
        <dbReference type="EMBL" id="KAJ1731271.1"/>
    </source>
</evidence>
<evidence type="ECO:0000259" key="1">
    <source>
        <dbReference type="Pfam" id="PF20656"/>
    </source>
</evidence>
<dbReference type="InterPro" id="IPR006252">
    <property type="entry name" value="Malate_synthA"/>
</dbReference>
<keyword evidence="2" id="KW-0808">Transferase</keyword>